<sequence length="190" mass="21625">MNTYSTPWTVPVTSVTYQDDFPPLGTTSTTQQPKSSKHSVAPTFIPSNSTRVIQPSRSVQLPKGVCLKITHLRPRYNHLKHWYETPGNVIATRAGRINYVDETGVSKAFVYDASPWANPFKLSEYSLEECLSRFQSHLHRKLQDPDTLNEFLELANAKEIGCFCLPENGCHRNVILKTLKEKLEERTAYN</sequence>
<feature type="region of interest" description="Disordered" evidence="1">
    <location>
        <begin position="20"/>
        <end position="41"/>
    </location>
</feature>
<dbReference type="OrthoDB" id="2103991at2759"/>
<evidence type="ECO:0000256" key="1">
    <source>
        <dbReference type="SAM" id="MobiDB-lite"/>
    </source>
</evidence>
<comment type="caution">
    <text evidence="3">The sequence shown here is derived from an EMBL/GenBank/DDBJ whole genome shotgun (WGS) entry which is preliminary data.</text>
</comment>
<name>A0A1Y2C8T1_9FUNG</name>
<proteinExistence type="predicted"/>
<protein>
    <recommendedName>
        <fullName evidence="2">DUF4326 domain-containing protein</fullName>
    </recommendedName>
</protein>
<reference evidence="3 4" key="1">
    <citation type="submission" date="2016-07" db="EMBL/GenBank/DDBJ databases">
        <title>Pervasive Adenine N6-methylation of Active Genes in Fungi.</title>
        <authorList>
            <consortium name="DOE Joint Genome Institute"/>
            <person name="Mondo S.J."/>
            <person name="Dannebaum R.O."/>
            <person name="Kuo R.C."/>
            <person name="Labutti K."/>
            <person name="Haridas S."/>
            <person name="Kuo A."/>
            <person name="Salamov A."/>
            <person name="Ahrendt S.R."/>
            <person name="Lipzen A."/>
            <person name="Sullivan W."/>
            <person name="Andreopoulos W.B."/>
            <person name="Clum A."/>
            <person name="Lindquist E."/>
            <person name="Daum C."/>
            <person name="Ramamoorthy G.K."/>
            <person name="Gryganskyi A."/>
            <person name="Culley D."/>
            <person name="Magnuson J.K."/>
            <person name="James T.Y."/>
            <person name="O'Malley M.A."/>
            <person name="Stajich J.E."/>
            <person name="Spatafora J.W."/>
            <person name="Visel A."/>
            <person name="Grigoriev I.V."/>
        </authorList>
    </citation>
    <scope>NUCLEOTIDE SEQUENCE [LARGE SCALE GENOMIC DNA]</scope>
    <source>
        <strain evidence="3 4">JEL800</strain>
    </source>
</reference>
<keyword evidence="4" id="KW-1185">Reference proteome</keyword>
<accession>A0A1Y2C8T1</accession>
<evidence type="ECO:0000313" key="4">
    <source>
        <dbReference type="Proteomes" id="UP000193642"/>
    </source>
</evidence>
<dbReference type="Pfam" id="PF14216">
    <property type="entry name" value="DUF4326"/>
    <property type="match status" value="1"/>
</dbReference>
<dbReference type="AlphaFoldDB" id="A0A1Y2C8T1"/>
<evidence type="ECO:0000259" key="2">
    <source>
        <dbReference type="Pfam" id="PF14216"/>
    </source>
</evidence>
<evidence type="ECO:0000313" key="3">
    <source>
        <dbReference type="EMBL" id="ORY43441.1"/>
    </source>
</evidence>
<organism evidence="3 4">
    <name type="scientific">Rhizoclosmatium globosum</name>
    <dbReference type="NCBI Taxonomy" id="329046"/>
    <lineage>
        <taxon>Eukaryota</taxon>
        <taxon>Fungi</taxon>
        <taxon>Fungi incertae sedis</taxon>
        <taxon>Chytridiomycota</taxon>
        <taxon>Chytridiomycota incertae sedis</taxon>
        <taxon>Chytridiomycetes</taxon>
        <taxon>Chytridiales</taxon>
        <taxon>Chytriomycetaceae</taxon>
        <taxon>Rhizoclosmatium</taxon>
    </lineage>
</organism>
<gene>
    <name evidence="3" type="ORF">BCR33DRAFT_766630</name>
</gene>
<dbReference type="EMBL" id="MCGO01000025">
    <property type="protein sequence ID" value="ORY43441.1"/>
    <property type="molecule type" value="Genomic_DNA"/>
</dbReference>
<dbReference type="InterPro" id="IPR025475">
    <property type="entry name" value="DUF4326"/>
</dbReference>
<dbReference type="Proteomes" id="UP000193642">
    <property type="component" value="Unassembled WGS sequence"/>
</dbReference>
<feature type="domain" description="DUF4326" evidence="2">
    <location>
        <begin position="79"/>
        <end position="176"/>
    </location>
</feature>